<proteinExistence type="predicted"/>
<dbReference type="STRING" id="1208323.B30_02945"/>
<evidence type="ECO:0000313" key="2">
    <source>
        <dbReference type="Proteomes" id="UP000006762"/>
    </source>
</evidence>
<sequence>MTYTHGICENLRPSLEKLLQVFFVGLTIGVQRTVIPALAETEFGVVQGSITTIFALVTWRNHTRPDAARRLASIVSGGILAMPSGRSPWG</sequence>
<comment type="caution">
    <text evidence="1">The sequence shown here is derived from an EMBL/GenBank/DDBJ whole genome shotgun (WGS) entry which is preliminary data.</text>
</comment>
<name>K2JJQ1_9RHOB</name>
<protein>
    <submittedName>
        <fullName evidence="1">Uncharacterized protein</fullName>
    </submittedName>
</protein>
<dbReference type="Proteomes" id="UP000006762">
    <property type="component" value="Unassembled WGS sequence"/>
</dbReference>
<gene>
    <name evidence="1" type="ORF">B30_02945</name>
</gene>
<reference evidence="1 2" key="1">
    <citation type="submission" date="2012-09" db="EMBL/GenBank/DDBJ databases">
        <title>Celeribacter baekdonensis B30 Genome Sequencing.</title>
        <authorList>
            <person name="Wang W."/>
        </authorList>
    </citation>
    <scope>NUCLEOTIDE SEQUENCE [LARGE SCALE GENOMIC DNA]</scope>
    <source>
        <strain evidence="1 2">B30</strain>
    </source>
</reference>
<dbReference type="EMBL" id="AMRK01000001">
    <property type="protein sequence ID" value="EKE74647.1"/>
    <property type="molecule type" value="Genomic_DNA"/>
</dbReference>
<evidence type="ECO:0000313" key="1">
    <source>
        <dbReference type="EMBL" id="EKE74647.1"/>
    </source>
</evidence>
<dbReference type="AlphaFoldDB" id="K2JJQ1"/>
<keyword evidence="2" id="KW-1185">Reference proteome</keyword>
<dbReference type="RefSeq" id="WP_009570514.1">
    <property type="nucleotide sequence ID" value="NZ_AMRK01000001.1"/>
</dbReference>
<organism evidence="1 2">
    <name type="scientific">Celeribacter baekdonensis B30</name>
    <dbReference type="NCBI Taxonomy" id="1208323"/>
    <lineage>
        <taxon>Bacteria</taxon>
        <taxon>Pseudomonadati</taxon>
        <taxon>Pseudomonadota</taxon>
        <taxon>Alphaproteobacteria</taxon>
        <taxon>Rhodobacterales</taxon>
        <taxon>Roseobacteraceae</taxon>
        <taxon>Celeribacter</taxon>
    </lineage>
</organism>
<dbReference type="PATRIC" id="fig|1208323.3.peg.604"/>
<dbReference type="eggNOG" id="COG2271">
    <property type="taxonomic scope" value="Bacteria"/>
</dbReference>
<accession>K2JJQ1</accession>